<reference evidence="3" key="1">
    <citation type="submission" date="2016-11" db="EMBL/GenBank/DDBJ databases">
        <authorList>
            <person name="Varghese N."/>
            <person name="Submissions S."/>
        </authorList>
    </citation>
    <scope>NUCLEOTIDE SEQUENCE [LARGE SCALE GENOMIC DNA]</scope>
    <source>
        <strain evidence="3">DSM 16478</strain>
    </source>
</reference>
<dbReference type="PANTHER" id="PTHR35882:SF2">
    <property type="entry name" value="PELA"/>
    <property type="match status" value="1"/>
</dbReference>
<evidence type="ECO:0000313" key="2">
    <source>
        <dbReference type="EMBL" id="SHJ66090.1"/>
    </source>
</evidence>
<evidence type="ECO:0000313" key="3">
    <source>
        <dbReference type="Proteomes" id="UP000184314"/>
    </source>
</evidence>
<keyword evidence="3" id="KW-1185">Reference proteome</keyword>
<evidence type="ECO:0000259" key="1">
    <source>
        <dbReference type="Pfam" id="PF03537"/>
    </source>
</evidence>
<dbReference type="AlphaFoldDB" id="A0A1M6L4G1"/>
<dbReference type="STRING" id="228958.SAMN04488007_1022"/>
<dbReference type="OrthoDB" id="10730at2"/>
<dbReference type="GO" id="GO:0004812">
    <property type="term" value="F:aminoacyl-tRNA ligase activity"/>
    <property type="evidence" value="ECO:0007669"/>
    <property type="project" value="UniProtKB-KW"/>
</dbReference>
<dbReference type="RefSeq" id="WP_073241844.1">
    <property type="nucleotide sequence ID" value="NZ_FQZX01000001.1"/>
</dbReference>
<proteinExistence type="predicted"/>
<dbReference type="InterPro" id="IPR013785">
    <property type="entry name" value="Aldolase_TIM"/>
</dbReference>
<gene>
    <name evidence="2" type="ORF">SAMN04488007_1022</name>
</gene>
<protein>
    <submittedName>
        <fullName evidence="2">Endo alpha-1,4 polygalactosaminidase, GH114 family (Was erroneously annotated as Cys-tRNA synthetase)</fullName>
    </submittedName>
</protein>
<feature type="domain" description="Glycoside-hydrolase family GH114 TIM-barrel" evidence="1">
    <location>
        <begin position="40"/>
        <end position="247"/>
    </location>
</feature>
<organism evidence="2 3">
    <name type="scientific">Maribacter aquivivus</name>
    <dbReference type="NCBI Taxonomy" id="228958"/>
    <lineage>
        <taxon>Bacteria</taxon>
        <taxon>Pseudomonadati</taxon>
        <taxon>Bacteroidota</taxon>
        <taxon>Flavobacteriia</taxon>
        <taxon>Flavobacteriales</taxon>
        <taxon>Flavobacteriaceae</taxon>
        <taxon>Maribacter</taxon>
    </lineage>
</organism>
<dbReference type="InterPro" id="IPR017853">
    <property type="entry name" value="GH"/>
</dbReference>
<dbReference type="EMBL" id="FQZX01000001">
    <property type="protein sequence ID" value="SHJ66090.1"/>
    <property type="molecule type" value="Genomic_DNA"/>
</dbReference>
<dbReference type="Gene3D" id="3.20.20.70">
    <property type="entry name" value="Aldolase class I"/>
    <property type="match status" value="1"/>
</dbReference>
<keyword evidence="2" id="KW-0030">Aminoacyl-tRNA synthetase</keyword>
<dbReference type="Proteomes" id="UP000184314">
    <property type="component" value="Unassembled WGS sequence"/>
</dbReference>
<dbReference type="Pfam" id="PF03537">
    <property type="entry name" value="Glyco_hydro_114"/>
    <property type="match status" value="1"/>
</dbReference>
<accession>A0A1M6L4G1</accession>
<name>A0A1M6L4G1_9FLAO</name>
<dbReference type="InterPro" id="IPR004352">
    <property type="entry name" value="GH114_TIM-barrel"/>
</dbReference>
<keyword evidence="2" id="KW-0436">Ligase</keyword>
<dbReference type="SUPFAM" id="SSF51445">
    <property type="entry name" value="(Trans)glycosidases"/>
    <property type="match status" value="1"/>
</dbReference>
<dbReference type="PANTHER" id="PTHR35882">
    <property type="entry name" value="PELA"/>
    <property type="match status" value="1"/>
</dbReference>
<sequence>MHLISLYLLFLPFTNNWTYSKTIGVGGGNFIVCYGKLDANSVKGYDLVILEPGHYEAHDIEIFKAHNNRVAAYISLTEVNKNSRYFKALSQFTMGNNEYWESCYIDIRDKNAKKVVLNIVDDILDKGFNALFLDNLDNVSQWGALKGFELDLVSLIMDIHIMNKHIYLIQNSGFFLNDYLQNITNAILVESLFSSYDFDTSSYAWRDDYSKNIMLDRINETRSKTSKKIYVLEYAEAPHMKSQLSKKLDSLKLEYYIGYIELQQLVTLNSK</sequence>